<dbReference type="EMBL" id="MT142615">
    <property type="protein sequence ID" value="QJA86104.1"/>
    <property type="molecule type" value="Genomic_DNA"/>
</dbReference>
<proteinExistence type="predicted"/>
<name>A0A6H1ZGW8_9ZZZZ</name>
<reference evidence="1" key="1">
    <citation type="submission" date="2020-03" db="EMBL/GenBank/DDBJ databases">
        <title>The deep terrestrial virosphere.</title>
        <authorList>
            <person name="Holmfeldt K."/>
            <person name="Nilsson E."/>
            <person name="Simone D."/>
            <person name="Lopez-Fernandez M."/>
            <person name="Wu X."/>
            <person name="de Brujin I."/>
            <person name="Lundin D."/>
            <person name="Andersson A."/>
            <person name="Bertilsson S."/>
            <person name="Dopson M."/>
        </authorList>
    </citation>
    <scope>NUCLEOTIDE SEQUENCE</scope>
    <source>
        <strain evidence="2">MM415A01536</strain>
        <strain evidence="3">MM415B02128</strain>
        <strain evidence="1">TM448A00526</strain>
        <strain evidence="4">TM448B01967</strain>
    </source>
</reference>
<evidence type="ECO:0000313" key="4">
    <source>
        <dbReference type="EMBL" id="QJI00468.1"/>
    </source>
</evidence>
<evidence type="ECO:0000313" key="1">
    <source>
        <dbReference type="EMBL" id="QJA46778.1"/>
    </source>
</evidence>
<evidence type="ECO:0000313" key="3">
    <source>
        <dbReference type="EMBL" id="QJA86104.1"/>
    </source>
</evidence>
<accession>A0A6H1ZGW8</accession>
<evidence type="ECO:0000313" key="2">
    <source>
        <dbReference type="EMBL" id="QJA76282.1"/>
    </source>
</evidence>
<dbReference type="EMBL" id="MT144021">
    <property type="protein sequence ID" value="QJA46778.1"/>
    <property type="molecule type" value="Genomic_DNA"/>
</dbReference>
<gene>
    <name evidence="2" type="ORF">MM415A01536_0009</name>
    <name evidence="3" type="ORF">MM415B02128_0003</name>
    <name evidence="1" type="ORF">TM448A00526_0008</name>
    <name evidence="4" type="ORF">TM448B01967_0004</name>
</gene>
<dbReference type="EMBL" id="MT144854">
    <property type="protein sequence ID" value="QJI00468.1"/>
    <property type="molecule type" value="Genomic_DNA"/>
</dbReference>
<protein>
    <submittedName>
        <fullName evidence="1">Uncharacterized protein</fullName>
    </submittedName>
</protein>
<dbReference type="EMBL" id="MT142215">
    <property type="protein sequence ID" value="QJA76282.1"/>
    <property type="molecule type" value="Genomic_DNA"/>
</dbReference>
<sequence>MPWTAEDMKAKGAKRPELAARVANAVRGKCIAAGGDEKTCDGRAIRIALAQSNRGAQT</sequence>
<dbReference type="AlphaFoldDB" id="A0A6H1ZGW8"/>
<organism evidence="1">
    <name type="scientific">viral metagenome</name>
    <dbReference type="NCBI Taxonomy" id="1070528"/>
    <lineage>
        <taxon>unclassified sequences</taxon>
        <taxon>metagenomes</taxon>
        <taxon>organismal metagenomes</taxon>
    </lineage>
</organism>